<dbReference type="AlphaFoldDB" id="A0A8X6F458"/>
<evidence type="ECO:0000313" key="3">
    <source>
        <dbReference type="Proteomes" id="UP000887116"/>
    </source>
</evidence>
<gene>
    <name evidence="2" type="ORF">TNCT_134131</name>
</gene>
<accession>A0A8X6F458</accession>
<reference evidence="2" key="1">
    <citation type="submission" date="2020-07" db="EMBL/GenBank/DDBJ databases">
        <title>Multicomponent nature underlies the extraordinary mechanical properties of spider dragline silk.</title>
        <authorList>
            <person name="Kono N."/>
            <person name="Nakamura H."/>
            <person name="Mori M."/>
            <person name="Yoshida Y."/>
            <person name="Ohtoshi R."/>
            <person name="Malay A.D."/>
            <person name="Moran D.A.P."/>
            <person name="Tomita M."/>
            <person name="Numata K."/>
            <person name="Arakawa K."/>
        </authorList>
    </citation>
    <scope>NUCLEOTIDE SEQUENCE</scope>
</reference>
<evidence type="ECO:0000256" key="1">
    <source>
        <dbReference type="SAM" id="MobiDB-lite"/>
    </source>
</evidence>
<comment type="caution">
    <text evidence="2">The sequence shown here is derived from an EMBL/GenBank/DDBJ whole genome shotgun (WGS) entry which is preliminary data.</text>
</comment>
<feature type="compositionally biased region" description="Basic residues" evidence="1">
    <location>
        <begin position="190"/>
        <end position="209"/>
    </location>
</feature>
<keyword evidence="3" id="KW-1185">Reference proteome</keyword>
<dbReference type="EMBL" id="BMAO01020774">
    <property type="protein sequence ID" value="GFQ69757.1"/>
    <property type="molecule type" value="Genomic_DNA"/>
</dbReference>
<dbReference type="OrthoDB" id="6542641at2759"/>
<name>A0A8X6F458_TRICU</name>
<organism evidence="2 3">
    <name type="scientific">Trichonephila clavata</name>
    <name type="common">Joro spider</name>
    <name type="synonym">Nephila clavata</name>
    <dbReference type="NCBI Taxonomy" id="2740835"/>
    <lineage>
        <taxon>Eukaryota</taxon>
        <taxon>Metazoa</taxon>
        <taxon>Ecdysozoa</taxon>
        <taxon>Arthropoda</taxon>
        <taxon>Chelicerata</taxon>
        <taxon>Arachnida</taxon>
        <taxon>Araneae</taxon>
        <taxon>Araneomorphae</taxon>
        <taxon>Entelegynae</taxon>
        <taxon>Araneoidea</taxon>
        <taxon>Nephilidae</taxon>
        <taxon>Trichonephila</taxon>
    </lineage>
</organism>
<evidence type="ECO:0000313" key="2">
    <source>
        <dbReference type="EMBL" id="GFQ69757.1"/>
    </source>
</evidence>
<sequence length="232" mass="26158">MPHVTKDNKLTHFDFAELAAVGFALFDIRNWYNGFLRVIKAGERVFSQCFSTWSLFTDTVHVTHESSDNICCPMCKERPLGGPLDKDRSEVTSRVIPRTADKKMNNNSGAWIFVPDMNVIPSGRSSGTRKTTEELHPDDNCSESSDESLKNTTPRSSSRGRRATRKNAHKSSKSTKQKGRVLSAKNTKSSPKKSGNRSPKIPKKSVKKQLLKIEESIPLVSQRPKRHRINNY</sequence>
<protein>
    <submittedName>
        <fullName evidence="2">Uncharacterized protein</fullName>
    </submittedName>
</protein>
<feature type="compositionally biased region" description="Basic and acidic residues" evidence="1">
    <location>
        <begin position="130"/>
        <end position="139"/>
    </location>
</feature>
<feature type="region of interest" description="Disordered" evidence="1">
    <location>
        <begin position="123"/>
        <end position="209"/>
    </location>
</feature>
<feature type="compositionally biased region" description="Basic residues" evidence="1">
    <location>
        <begin position="158"/>
        <end position="179"/>
    </location>
</feature>
<proteinExistence type="predicted"/>
<dbReference type="Proteomes" id="UP000887116">
    <property type="component" value="Unassembled WGS sequence"/>
</dbReference>